<evidence type="ECO:0000256" key="1">
    <source>
        <dbReference type="ARBA" id="ARBA00008136"/>
    </source>
</evidence>
<proteinExistence type="inferred from homology"/>
<keyword evidence="6" id="KW-0238">DNA-binding</keyword>
<dbReference type="GO" id="GO:0016829">
    <property type="term" value="F:lyase activity"/>
    <property type="evidence" value="ECO:0007669"/>
    <property type="project" value="UniProtKB-KW"/>
</dbReference>
<dbReference type="Proteomes" id="UP000293342">
    <property type="component" value="Unassembled WGS sequence"/>
</dbReference>
<evidence type="ECO:0000256" key="8">
    <source>
        <dbReference type="RuleBase" id="RU364100"/>
    </source>
</evidence>
<evidence type="ECO:0000256" key="4">
    <source>
        <dbReference type="ARBA" id="ARBA00022801"/>
    </source>
</evidence>
<dbReference type="GO" id="GO:0003697">
    <property type="term" value="F:single-stranded DNA binding"/>
    <property type="evidence" value="ECO:0007669"/>
    <property type="project" value="InterPro"/>
</dbReference>
<name>A0A4R0JWQ6_9ACTN</name>
<evidence type="ECO:0000256" key="7">
    <source>
        <dbReference type="ARBA" id="ARBA00023239"/>
    </source>
</evidence>
<keyword evidence="5" id="KW-0190">Covalent protein-DNA linkage</keyword>
<reference evidence="9 10" key="1">
    <citation type="submission" date="2019-02" db="EMBL/GenBank/DDBJ databases">
        <title>Kribbella capetownensis sp. nov. and Kribbella speibonae sp. nov., isolated from soil.</title>
        <authorList>
            <person name="Curtis S.M."/>
            <person name="Norton I."/>
            <person name="Everest G.J."/>
            <person name="Meyers P.R."/>
        </authorList>
    </citation>
    <scope>NUCLEOTIDE SEQUENCE [LARGE SCALE GENOMIC DNA]</scope>
    <source>
        <strain evidence="9 10">YM53</strain>
    </source>
</reference>
<dbReference type="EMBL" id="SJKD01000002">
    <property type="protein sequence ID" value="TCC51077.1"/>
    <property type="molecule type" value="Genomic_DNA"/>
</dbReference>
<keyword evidence="2 8" id="KW-0645">Protease</keyword>
<dbReference type="PANTHER" id="PTHR13604">
    <property type="entry name" value="DC12-RELATED"/>
    <property type="match status" value="1"/>
</dbReference>
<dbReference type="SUPFAM" id="SSF143081">
    <property type="entry name" value="BB1717-like"/>
    <property type="match status" value="1"/>
</dbReference>
<accession>A0A4R0JWQ6</accession>
<keyword evidence="4 8" id="KW-0378">Hydrolase</keyword>
<dbReference type="InterPro" id="IPR003738">
    <property type="entry name" value="SRAP"/>
</dbReference>
<keyword evidence="7" id="KW-0456">Lyase</keyword>
<dbReference type="PANTHER" id="PTHR13604:SF0">
    <property type="entry name" value="ABASIC SITE PROCESSING PROTEIN HMCES"/>
    <property type="match status" value="1"/>
</dbReference>
<organism evidence="9 10">
    <name type="scientific">Kribbella capetownensis</name>
    <dbReference type="NCBI Taxonomy" id="1572659"/>
    <lineage>
        <taxon>Bacteria</taxon>
        <taxon>Bacillati</taxon>
        <taxon>Actinomycetota</taxon>
        <taxon>Actinomycetes</taxon>
        <taxon>Propionibacteriales</taxon>
        <taxon>Kribbellaceae</taxon>
        <taxon>Kribbella</taxon>
    </lineage>
</organism>
<evidence type="ECO:0000256" key="2">
    <source>
        <dbReference type="ARBA" id="ARBA00022670"/>
    </source>
</evidence>
<dbReference type="GO" id="GO:0008233">
    <property type="term" value="F:peptidase activity"/>
    <property type="evidence" value="ECO:0007669"/>
    <property type="project" value="UniProtKB-KW"/>
</dbReference>
<evidence type="ECO:0000256" key="5">
    <source>
        <dbReference type="ARBA" id="ARBA00023124"/>
    </source>
</evidence>
<evidence type="ECO:0000313" key="10">
    <source>
        <dbReference type="Proteomes" id="UP000293342"/>
    </source>
</evidence>
<evidence type="ECO:0000256" key="3">
    <source>
        <dbReference type="ARBA" id="ARBA00022763"/>
    </source>
</evidence>
<dbReference type="GO" id="GO:0106300">
    <property type="term" value="P:protein-DNA covalent cross-linking repair"/>
    <property type="evidence" value="ECO:0007669"/>
    <property type="project" value="InterPro"/>
</dbReference>
<sequence>MSSPTWLCSLHRRWLPTAPVSPSQPEPQPCCAAGRGRLGVMCGRYASTARRTVLLEQFQVDGDNAEDLKSPDYNVAPTKTAPVVIARAPSGGPKDADAVRQLRLFKWGRLVPFWAEDAKIGNRMVNARSERVDEKPAYRAAFKSRRCRIPVDAFYEWFETDQISEKTKKPLKQPFAFRPTDGSSLALAGLYEVWKDKTLPEDDPGALLWWSYTILTTTATNEIGRIHDRMPMAIGPDDWAQWLDPLPAS</sequence>
<evidence type="ECO:0000256" key="6">
    <source>
        <dbReference type="ARBA" id="ARBA00023125"/>
    </source>
</evidence>
<dbReference type="AlphaFoldDB" id="A0A4R0JWQ6"/>
<dbReference type="InterPro" id="IPR036590">
    <property type="entry name" value="SRAP-like"/>
</dbReference>
<comment type="similarity">
    <text evidence="1 8">Belongs to the SOS response-associated peptidase family.</text>
</comment>
<dbReference type="EC" id="3.4.-.-" evidence="8"/>
<dbReference type="GO" id="GO:0006508">
    <property type="term" value="P:proteolysis"/>
    <property type="evidence" value="ECO:0007669"/>
    <property type="project" value="UniProtKB-KW"/>
</dbReference>
<gene>
    <name evidence="9" type="ORF">E0H75_13115</name>
</gene>
<evidence type="ECO:0000313" key="9">
    <source>
        <dbReference type="EMBL" id="TCC51077.1"/>
    </source>
</evidence>
<keyword evidence="3" id="KW-0227">DNA damage</keyword>
<dbReference type="Pfam" id="PF02586">
    <property type="entry name" value="SRAP"/>
    <property type="match status" value="1"/>
</dbReference>
<protein>
    <recommendedName>
        <fullName evidence="8">Abasic site processing protein</fullName>
        <ecNumber evidence="8">3.4.-.-</ecNumber>
    </recommendedName>
</protein>
<dbReference type="OrthoDB" id="9782620at2"/>
<keyword evidence="10" id="KW-1185">Reference proteome</keyword>
<dbReference type="Gene3D" id="3.90.1680.10">
    <property type="entry name" value="SOS response associated peptidase-like"/>
    <property type="match status" value="1"/>
</dbReference>
<comment type="caution">
    <text evidence="9">The sequence shown here is derived from an EMBL/GenBank/DDBJ whole genome shotgun (WGS) entry which is preliminary data.</text>
</comment>